<accession>A0A1I6LAN4</accession>
<evidence type="ECO:0000313" key="2">
    <source>
        <dbReference type="EMBL" id="SFS00507.1"/>
    </source>
</evidence>
<evidence type="ECO:0000313" key="3">
    <source>
        <dbReference type="Proteomes" id="UP000199024"/>
    </source>
</evidence>
<feature type="transmembrane region" description="Helical" evidence="1">
    <location>
        <begin position="36"/>
        <end position="54"/>
    </location>
</feature>
<protein>
    <submittedName>
        <fullName evidence="2">Uncharacterized protein</fullName>
    </submittedName>
</protein>
<keyword evidence="1" id="KW-0812">Transmembrane</keyword>
<keyword evidence="1" id="KW-0472">Membrane</keyword>
<evidence type="ECO:0000256" key="1">
    <source>
        <dbReference type="SAM" id="Phobius"/>
    </source>
</evidence>
<proteinExistence type="predicted"/>
<feature type="transmembrane region" description="Helical" evidence="1">
    <location>
        <begin position="12"/>
        <end position="30"/>
    </location>
</feature>
<sequence>MKTTRQIRTLHTIVLLCVMAALLLAIVIPHGMEHTATSLAMVSLVPIFLFGTVIDQAQCSPMVSVREGILSPAPIRRSLFQIPPPSLSL</sequence>
<dbReference type="STRING" id="474950.SAMN05421771_0490"/>
<dbReference type="AlphaFoldDB" id="A0A1I6LAN4"/>
<dbReference type="EMBL" id="FOZL01000001">
    <property type="protein sequence ID" value="SFS00507.1"/>
    <property type="molecule type" value="Genomic_DNA"/>
</dbReference>
<dbReference type="RefSeq" id="WP_089836273.1">
    <property type="nucleotide sequence ID" value="NZ_FOZL01000001.1"/>
</dbReference>
<name>A0A1I6LAN4_9BACT</name>
<reference evidence="2 3" key="1">
    <citation type="submission" date="2016-10" db="EMBL/GenBank/DDBJ databases">
        <authorList>
            <person name="de Groot N.N."/>
        </authorList>
    </citation>
    <scope>NUCLEOTIDE SEQUENCE [LARGE SCALE GENOMIC DNA]</scope>
    <source>
        <strain evidence="2 3">DSM 21001</strain>
    </source>
</reference>
<keyword evidence="3" id="KW-1185">Reference proteome</keyword>
<dbReference type="Proteomes" id="UP000199024">
    <property type="component" value="Unassembled WGS sequence"/>
</dbReference>
<organism evidence="2 3">
    <name type="scientific">Granulicella pectinivorans</name>
    <dbReference type="NCBI Taxonomy" id="474950"/>
    <lineage>
        <taxon>Bacteria</taxon>
        <taxon>Pseudomonadati</taxon>
        <taxon>Acidobacteriota</taxon>
        <taxon>Terriglobia</taxon>
        <taxon>Terriglobales</taxon>
        <taxon>Acidobacteriaceae</taxon>
        <taxon>Granulicella</taxon>
    </lineage>
</organism>
<gene>
    <name evidence="2" type="ORF">SAMN05421771_0490</name>
</gene>
<keyword evidence="1" id="KW-1133">Transmembrane helix</keyword>